<accession>F2JUY2</accession>
<dbReference type="PATRIC" id="fig|717774.3.peg.2480"/>
<gene>
    <name evidence="1" type="ordered locus">Marme_2399</name>
</gene>
<dbReference type="EMBL" id="CP002583">
    <property type="protein sequence ID" value="ADZ91636.1"/>
    <property type="molecule type" value="Genomic_DNA"/>
</dbReference>
<name>F2JUY2_MARM1</name>
<dbReference type="AlphaFoldDB" id="F2JUY2"/>
<evidence type="ECO:0000313" key="2">
    <source>
        <dbReference type="Proteomes" id="UP000001062"/>
    </source>
</evidence>
<dbReference type="KEGG" id="mme:Marme_2399"/>
<organism evidence="1 2">
    <name type="scientific">Marinomonas mediterranea (strain ATCC 700492 / JCM 21426 / NBRC 103028 / MMB-1)</name>
    <dbReference type="NCBI Taxonomy" id="717774"/>
    <lineage>
        <taxon>Bacteria</taxon>
        <taxon>Pseudomonadati</taxon>
        <taxon>Pseudomonadota</taxon>
        <taxon>Gammaproteobacteria</taxon>
        <taxon>Oceanospirillales</taxon>
        <taxon>Oceanospirillaceae</taxon>
        <taxon>Marinomonas</taxon>
    </lineage>
</organism>
<dbReference type="RefSeq" id="WP_013661540.1">
    <property type="nucleotide sequence ID" value="NC_015276.1"/>
</dbReference>
<protein>
    <submittedName>
        <fullName evidence="1">Uncharacterized protein</fullName>
    </submittedName>
</protein>
<dbReference type="OrthoDB" id="6099217at2"/>
<proteinExistence type="predicted"/>
<sequence>MSNKTYDELVQEVRALTESIANFPEKRLQVRQAFYEKYGYCVQDGHSYGRSEIAFLKWEIKRGVLNPLDDKEQPGSVWWRNTNLNFIFMSELAGAMKENNVTNPDAPMPVLNWLNFINNPTPETWYIAHNSTILDGFKRYEGCVALENNIEKKFLNITLYRLMFAQAMVEEVTIFPELAEFIADPRGIGVKLLTSLPDFYPPHYPLTEGDLKIILGKEGGWQDDMVFILDNIILLNLGKLYNAASKWNESPFLMDYVKTKEFLGVKRYRPIYGKRDGMPDQCSNIIGV</sequence>
<keyword evidence="2" id="KW-1185">Reference proteome</keyword>
<dbReference type="HOGENOM" id="CLU_952547_0_0_6"/>
<dbReference type="Proteomes" id="UP000001062">
    <property type="component" value="Chromosome"/>
</dbReference>
<dbReference type="eggNOG" id="ENOG502Z9WH">
    <property type="taxonomic scope" value="Bacteria"/>
</dbReference>
<reference evidence="1 2" key="1">
    <citation type="journal article" date="2012" name="Stand. Genomic Sci.">
        <title>Complete genome sequence of the melanogenic marine bacterium Marinomonas mediterranea type strain (MMB-1(T)).</title>
        <authorList>
            <person name="Lucas-Elio P."/>
            <person name="Goodwin L."/>
            <person name="Woyke T."/>
            <person name="Pitluck S."/>
            <person name="Nolan M."/>
            <person name="Kyrpides N.C."/>
            <person name="Detter J.C."/>
            <person name="Copeland A."/>
            <person name="Teshima H."/>
            <person name="Bruce D."/>
            <person name="Detter C."/>
            <person name="Tapia R."/>
            <person name="Han S."/>
            <person name="Land M.L."/>
            <person name="Ivanova N."/>
            <person name="Mikhailova N."/>
            <person name="Johnston A.W."/>
            <person name="Sanchez-Amat A."/>
        </authorList>
    </citation>
    <scope>NUCLEOTIDE SEQUENCE [LARGE SCALE GENOMIC DNA]</scope>
    <source>
        <strain evidence="2">ATCC 700492 / JCM 21426 / NBRC 103028 / MMB-1</strain>
    </source>
</reference>
<evidence type="ECO:0000313" key="1">
    <source>
        <dbReference type="EMBL" id="ADZ91636.1"/>
    </source>
</evidence>